<dbReference type="InterPro" id="IPR032675">
    <property type="entry name" value="LRR_dom_sf"/>
</dbReference>
<proteinExistence type="predicted"/>
<gene>
    <name evidence="1" type="ORF">HETSPECPRED_005429</name>
</gene>
<accession>A0A8H3FJB1</accession>
<comment type="caution">
    <text evidence="1">The sequence shown here is derived from an EMBL/GenBank/DDBJ whole genome shotgun (WGS) entry which is preliminary data.</text>
</comment>
<evidence type="ECO:0000313" key="1">
    <source>
        <dbReference type="EMBL" id="CAF9923822.1"/>
    </source>
</evidence>
<reference evidence="1" key="1">
    <citation type="submission" date="2021-03" db="EMBL/GenBank/DDBJ databases">
        <authorList>
            <person name="Tagirdzhanova G."/>
        </authorList>
    </citation>
    <scope>NUCLEOTIDE SEQUENCE</scope>
</reference>
<dbReference type="SUPFAM" id="SSF52047">
    <property type="entry name" value="RNI-like"/>
    <property type="match status" value="1"/>
</dbReference>
<dbReference type="AlphaFoldDB" id="A0A8H3FJB1"/>
<name>A0A8H3FJB1_9LECA</name>
<protein>
    <recommendedName>
        <fullName evidence="3">F-box domain-containing protein</fullName>
    </recommendedName>
</protein>
<dbReference type="Proteomes" id="UP000664521">
    <property type="component" value="Unassembled WGS sequence"/>
</dbReference>
<dbReference type="EMBL" id="CAJPDS010000034">
    <property type="protein sequence ID" value="CAF9923822.1"/>
    <property type="molecule type" value="Genomic_DNA"/>
</dbReference>
<dbReference type="OrthoDB" id="3556572at2759"/>
<dbReference type="Gene3D" id="3.80.10.10">
    <property type="entry name" value="Ribonuclease Inhibitor"/>
    <property type="match status" value="1"/>
</dbReference>
<keyword evidence="2" id="KW-1185">Reference proteome</keyword>
<organism evidence="1 2">
    <name type="scientific">Heterodermia speciosa</name>
    <dbReference type="NCBI Taxonomy" id="116794"/>
    <lineage>
        <taxon>Eukaryota</taxon>
        <taxon>Fungi</taxon>
        <taxon>Dikarya</taxon>
        <taxon>Ascomycota</taxon>
        <taxon>Pezizomycotina</taxon>
        <taxon>Lecanoromycetes</taxon>
        <taxon>OSLEUM clade</taxon>
        <taxon>Lecanoromycetidae</taxon>
        <taxon>Caliciales</taxon>
        <taxon>Physciaceae</taxon>
        <taxon>Heterodermia</taxon>
    </lineage>
</organism>
<sequence>MDNQSALSTLGPDVLNIIVNLLHAESPRSLRQFALVSKSYKAISERLLYRVIELGDGSTLHPNRLTNTKHIVDRLSTPKDQMSMYVRHLRITGLNTTGETLDETDVERIIVNVAQLEYFSWNASIQIPERIISKLESQWPNVRLVINKTKLNPNDSRLLQSPLLYSLRYPMLASTSPVPGSMDFALQMRLPDLKEVLLGATNLRSLAIDFESSFPNCVHLSLQPSDRLPPLRALRISGRPGAYMYYHEHCRIFSQCMDWTRLRRLDLGITCSQYFLEEIGSHLTNLKSLTMGIVTGKNGELDCRSLGVIVNFIQSLDLHELRLTDHINATETMASAIVESQTSLQELSYLPYLKRDHFSFPLHNQPTHMWEPSQLRELTLRNPGLSQLEIHVTLVEQKWPHDFIDTLVTLNRLKSLKIAVELRMEASEFSGECGPSVGMGTDLPPLDETLGRKVTIDTFRAFFINDPNARLNYLEVCFTRTIGEIWNPSVSFPIGIQRMERDDAPNPDQGGFNLGSSGGWLLGGGQGLKADWIEDEFWE</sequence>
<evidence type="ECO:0000313" key="2">
    <source>
        <dbReference type="Proteomes" id="UP000664521"/>
    </source>
</evidence>
<evidence type="ECO:0008006" key="3">
    <source>
        <dbReference type="Google" id="ProtNLM"/>
    </source>
</evidence>